<evidence type="ECO:0000256" key="4">
    <source>
        <dbReference type="ARBA" id="ARBA00022884"/>
    </source>
</evidence>
<dbReference type="PANTHER" id="PTHR22807:SF53">
    <property type="entry name" value="RIBOSOMAL RNA SMALL SUBUNIT METHYLTRANSFERASE B-RELATED"/>
    <property type="match status" value="1"/>
</dbReference>
<evidence type="ECO:0000259" key="6">
    <source>
        <dbReference type="PROSITE" id="PS51686"/>
    </source>
</evidence>
<feature type="binding site" evidence="5">
    <location>
        <position position="235"/>
    </location>
    <ligand>
        <name>S-adenosyl-L-methionine</name>
        <dbReference type="ChEBI" id="CHEBI:59789"/>
    </ligand>
</feature>
<dbReference type="GO" id="GO:0001510">
    <property type="term" value="P:RNA methylation"/>
    <property type="evidence" value="ECO:0007669"/>
    <property type="project" value="InterPro"/>
</dbReference>
<feature type="binding site" evidence="5">
    <location>
        <position position="283"/>
    </location>
    <ligand>
        <name>S-adenosyl-L-methionine</name>
        <dbReference type="ChEBI" id="CHEBI:59789"/>
    </ligand>
</feature>
<dbReference type="OrthoDB" id="9810297at2"/>
<evidence type="ECO:0000256" key="3">
    <source>
        <dbReference type="ARBA" id="ARBA00022691"/>
    </source>
</evidence>
<evidence type="ECO:0000313" key="10">
    <source>
        <dbReference type="Proteomes" id="UP000286681"/>
    </source>
</evidence>
<evidence type="ECO:0000256" key="1">
    <source>
        <dbReference type="ARBA" id="ARBA00022603"/>
    </source>
</evidence>
<keyword evidence="4 5" id="KW-0694">RNA-binding</keyword>
<dbReference type="PRINTS" id="PR02008">
    <property type="entry name" value="RCMTFAMILY"/>
</dbReference>
<dbReference type="SUPFAM" id="SSF53335">
    <property type="entry name" value="S-adenosyl-L-methionine-dependent methyltransferases"/>
    <property type="match status" value="1"/>
</dbReference>
<organism evidence="7 9">
    <name type="scientific">Sphingomonas koreensis</name>
    <dbReference type="NCBI Taxonomy" id="93064"/>
    <lineage>
        <taxon>Bacteria</taxon>
        <taxon>Pseudomonadati</taxon>
        <taxon>Pseudomonadota</taxon>
        <taxon>Alphaproteobacteria</taxon>
        <taxon>Sphingomonadales</taxon>
        <taxon>Sphingomonadaceae</taxon>
        <taxon>Sphingomonas</taxon>
    </lineage>
</organism>
<evidence type="ECO:0000313" key="8">
    <source>
        <dbReference type="EMBL" id="RSV01752.1"/>
    </source>
</evidence>
<dbReference type="InterPro" id="IPR023267">
    <property type="entry name" value="RCMT"/>
</dbReference>
<accession>A0A1L6JA56</accession>
<dbReference type="PANTHER" id="PTHR22807">
    <property type="entry name" value="NOP2 YEAST -RELATED NOL1/NOP2/FMU SUN DOMAIN-CONTAINING"/>
    <property type="match status" value="1"/>
</dbReference>
<protein>
    <submittedName>
        <fullName evidence="7 8">RNA methyltransferase</fullName>
    </submittedName>
</protein>
<name>A0A1L6JA56_9SPHN</name>
<evidence type="ECO:0000256" key="2">
    <source>
        <dbReference type="ARBA" id="ARBA00022679"/>
    </source>
</evidence>
<dbReference type="Gene3D" id="3.40.50.150">
    <property type="entry name" value="Vaccinia Virus protein VP39"/>
    <property type="match status" value="1"/>
</dbReference>
<keyword evidence="2 5" id="KW-0808">Transferase</keyword>
<dbReference type="GO" id="GO:0008173">
    <property type="term" value="F:RNA methyltransferase activity"/>
    <property type="evidence" value="ECO:0007669"/>
    <property type="project" value="InterPro"/>
</dbReference>
<feature type="domain" description="SAM-dependent MTase RsmB/NOP-type" evidence="6">
    <location>
        <begin position="125"/>
        <end position="394"/>
    </location>
</feature>
<keyword evidence="3 5" id="KW-0949">S-adenosyl-L-methionine</keyword>
<dbReference type="EMBL" id="CP018820">
    <property type="protein sequence ID" value="APR52784.1"/>
    <property type="molecule type" value="Genomic_DNA"/>
</dbReference>
<keyword evidence="1 5" id="KW-0489">Methyltransferase</keyword>
<evidence type="ECO:0000313" key="7">
    <source>
        <dbReference type="EMBL" id="APR52784.1"/>
    </source>
</evidence>
<dbReference type="AlphaFoldDB" id="A0A1L6JA56"/>
<dbReference type="GeneID" id="44132975"/>
<sequence length="394" mass="40737">MTPAARTQAAIELLDQIIVAARDGGASADVLIQRGFAARRYAGSKDRRAIRGLIYDAIRFCGERPGSGRAALLALAATDVALAATFDGSSYGPAPRAAGEPVAQAGIAPGWLIEGLAVSGIGTDQAAAMLGRAPLDLRVNTLKASVAQVRAALPDALPVDGLAAALRLPSDTPVEKTQPYADGWIEVQDAGSQTVTLAAGAQPGMRVVDLCAGGGGKTLALAAAMGNRGELLASDSDRSRLSRLLPRAERAGVSIVGTRLLNPGRESEPLADWTGTADVVLIDAPCSGTGTWRRNPEARWRLTPARLAKLVETQARLLDVGAALVRPGGTLIHIVCSLLDAEGTDQVEAFLARQPGWSAAPLALPLGTPHGPGMRLTPLSHSTDGFFVAKLVRT</sequence>
<dbReference type="Proteomes" id="UP000286681">
    <property type="component" value="Unassembled WGS sequence"/>
</dbReference>
<dbReference type="InterPro" id="IPR049560">
    <property type="entry name" value="MeTrfase_RsmB-F_NOP2_cat"/>
</dbReference>
<dbReference type="EMBL" id="QQWO01000011">
    <property type="protein sequence ID" value="RSV01752.1"/>
    <property type="molecule type" value="Genomic_DNA"/>
</dbReference>
<dbReference type="KEGG" id="skr:BRX40_10425"/>
<dbReference type="Proteomes" id="UP000185161">
    <property type="component" value="Chromosome"/>
</dbReference>
<reference evidence="7" key="1">
    <citation type="submission" date="2016-12" db="EMBL/GenBank/DDBJ databases">
        <title>Whole genome sequencing of Sphingomonas koreensis.</title>
        <authorList>
            <person name="Conlan S."/>
            <person name="Thomas P.J."/>
            <person name="Mullikin J."/>
            <person name="Palmore T.N."/>
            <person name="Frank K.M."/>
            <person name="Segre J.A."/>
        </authorList>
    </citation>
    <scope>NUCLEOTIDE SEQUENCE</scope>
    <source>
        <strain evidence="7">ABOJV</strain>
    </source>
</reference>
<dbReference type="GO" id="GO:0003723">
    <property type="term" value="F:RNA binding"/>
    <property type="evidence" value="ECO:0007669"/>
    <property type="project" value="UniProtKB-UniRule"/>
</dbReference>
<evidence type="ECO:0000313" key="9">
    <source>
        <dbReference type="Proteomes" id="UP000185161"/>
    </source>
</evidence>
<comment type="caution">
    <text evidence="5">Lacks conserved residue(s) required for the propagation of feature annotation.</text>
</comment>
<dbReference type="InterPro" id="IPR029063">
    <property type="entry name" value="SAM-dependent_MTases_sf"/>
</dbReference>
<dbReference type="Pfam" id="PF01189">
    <property type="entry name" value="Methyltr_RsmB-F"/>
    <property type="match status" value="1"/>
</dbReference>
<dbReference type="RefSeq" id="WP_075151526.1">
    <property type="nucleotide sequence ID" value="NZ_CP018820.1"/>
</dbReference>
<comment type="similarity">
    <text evidence="5">Belongs to the class I-like SAM-binding methyltransferase superfamily. RsmB/NOP family.</text>
</comment>
<reference evidence="9" key="2">
    <citation type="submission" date="2016-12" db="EMBL/GenBank/DDBJ databases">
        <title>Whole genome sequencing of Sphingomonas sp. ABOJV.</title>
        <authorList>
            <person name="Conlan S."/>
            <person name="Thomas P.J."/>
            <person name="Mullikin J."/>
            <person name="Palmore T.N."/>
            <person name="Frank K.M."/>
            <person name="Segre J.A."/>
        </authorList>
    </citation>
    <scope>NUCLEOTIDE SEQUENCE [LARGE SCALE GENOMIC DNA]</scope>
    <source>
        <strain evidence="9">ABOJV</strain>
    </source>
</reference>
<feature type="active site" description="Nucleophile" evidence="5">
    <location>
        <position position="336"/>
    </location>
</feature>
<keyword evidence="9" id="KW-1185">Reference proteome</keyword>
<evidence type="ECO:0000256" key="5">
    <source>
        <dbReference type="PROSITE-ProRule" id="PRU01023"/>
    </source>
</evidence>
<dbReference type="PROSITE" id="PS51686">
    <property type="entry name" value="SAM_MT_RSMB_NOP"/>
    <property type="match status" value="1"/>
</dbReference>
<dbReference type="STRING" id="93064.BRX40_10425"/>
<dbReference type="InterPro" id="IPR001678">
    <property type="entry name" value="MeTrfase_RsmB-F_NOP2_dom"/>
</dbReference>
<gene>
    <name evidence="7" type="ORF">BRX40_10425</name>
    <name evidence="8" type="ORF">CA257_13660</name>
</gene>
<proteinExistence type="inferred from homology"/>
<reference evidence="8 10" key="3">
    <citation type="submission" date="2018-07" db="EMBL/GenBank/DDBJ databases">
        <title>Genomic and Epidemiologic Investigation of an Indolent Hospital Outbreak.</title>
        <authorList>
            <person name="Johnson R.C."/>
            <person name="Deming C."/>
            <person name="Conlan S."/>
            <person name="Zellmer C.J."/>
            <person name="Michelin A.V."/>
            <person name="Lee-Lin S."/>
            <person name="Thomas P.J."/>
            <person name="Park M."/>
            <person name="Weingarten R.A."/>
            <person name="Less J."/>
            <person name="Dekker J.P."/>
            <person name="Frank K.M."/>
            <person name="Musser K.A."/>
            <person name="Mcquiston J.R."/>
            <person name="Henderson D.K."/>
            <person name="Lau A.F."/>
            <person name="Palmore T.N."/>
            <person name="Segre J.A."/>
        </authorList>
    </citation>
    <scope>NUCLEOTIDE SEQUENCE [LARGE SCALE GENOMIC DNA]</scope>
    <source>
        <strain evidence="8 10">SK-NIH.Env10_0317</strain>
    </source>
</reference>